<dbReference type="GeneID" id="54402651"/>
<evidence type="ECO:0000313" key="2">
    <source>
        <dbReference type="EMBL" id="KAF2133308.1"/>
    </source>
</evidence>
<accession>A0A6A6AQ71</accession>
<dbReference type="RefSeq" id="XP_033527695.1">
    <property type="nucleotide sequence ID" value="XM_033662219.1"/>
</dbReference>
<feature type="region of interest" description="Disordered" evidence="1">
    <location>
        <begin position="1"/>
        <end position="20"/>
    </location>
</feature>
<organism evidence="2 3">
    <name type="scientific">Dothidotthia symphoricarpi CBS 119687</name>
    <dbReference type="NCBI Taxonomy" id="1392245"/>
    <lineage>
        <taxon>Eukaryota</taxon>
        <taxon>Fungi</taxon>
        <taxon>Dikarya</taxon>
        <taxon>Ascomycota</taxon>
        <taxon>Pezizomycotina</taxon>
        <taxon>Dothideomycetes</taxon>
        <taxon>Pleosporomycetidae</taxon>
        <taxon>Pleosporales</taxon>
        <taxon>Dothidotthiaceae</taxon>
        <taxon>Dothidotthia</taxon>
    </lineage>
</organism>
<name>A0A6A6AQ71_9PLEO</name>
<dbReference type="AlphaFoldDB" id="A0A6A6AQ71"/>
<protein>
    <submittedName>
        <fullName evidence="2">Uncharacterized protein</fullName>
    </submittedName>
</protein>
<evidence type="ECO:0000313" key="3">
    <source>
        <dbReference type="Proteomes" id="UP000799771"/>
    </source>
</evidence>
<evidence type="ECO:0000256" key="1">
    <source>
        <dbReference type="SAM" id="MobiDB-lite"/>
    </source>
</evidence>
<keyword evidence="3" id="KW-1185">Reference proteome</keyword>
<dbReference type="EMBL" id="ML977499">
    <property type="protein sequence ID" value="KAF2133308.1"/>
    <property type="molecule type" value="Genomic_DNA"/>
</dbReference>
<reference evidence="2" key="1">
    <citation type="journal article" date="2020" name="Stud. Mycol.">
        <title>101 Dothideomycetes genomes: a test case for predicting lifestyles and emergence of pathogens.</title>
        <authorList>
            <person name="Haridas S."/>
            <person name="Albert R."/>
            <person name="Binder M."/>
            <person name="Bloem J."/>
            <person name="Labutti K."/>
            <person name="Salamov A."/>
            <person name="Andreopoulos B."/>
            <person name="Baker S."/>
            <person name="Barry K."/>
            <person name="Bills G."/>
            <person name="Bluhm B."/>
            <person name="Cannon C."/>
            <person name="Castanera R."/>
            <person name="Culley D."/>
            <person name="Daum C."/>
            <person name="Ezra D."/>
            <person name="Gonzalez J."/>
            <person name="Henrissat B."/>
            <person name="Kuo A."/>
            <person name="Liang C."/>
            <person name="Lipzen A."/>
            <person name="Lutzoni F."/>
            <person name="Magnuson J."/>
            <person name="Mondo S."/>
            <person name="Nolan M."/>
            <person name="Ohm R."/>
            <person name="Pangilinan J."/>
            <person name="Park H.-J."/>
            <person name="Ramirez L."/>
            <person name="Alfaro M."/>
            <person name="Sun H."/>
            <person name="Tritt A."/>
            <person name="Yoshinaga Y."/>
            <person name="Zwiers L.-H."/>
            <person name="Turgeon B."/>
            <person name="Goodwin S."/>
            <person name="Spatafora J."/>
            <person name="Crous P."/>
            <person name="Grigoriev I."/>
        </authorList>
    </citation>
    <scope>NUCLEOTIDE SEQUENCE</scope>
    <source>
        <strain evidence="2">CBS 119687</strain>
    </source>
</reference>
<sequence>MHMPSADFPAQSRRGRAGNERPTEICPLCQMNAWIPEFGVVFSCTRKMTFSSSRMASSSEQYRQTERRSAYRLSISLPSPPFTPPSHLLPVSKCTNFSLEPLPTCQAHRHLHLPTHTLTHTRFIYFSRLSDAHTHYMHEPICHRLSKSFPAHVMPREPNQRSHACTHGATHGDIQLRFLSGTFCAPG</sequence>
<gene>
    <name evidence="2" type="ORF">P153DRAFT_154161</name>
</gene>
<proteinExistence type="predicted"/>
<dbReference type="Proteomes" id="UP000799771">
    <property type="component" value="Unassembled WGS sequence"/>
</dbReference>